<dbReference type="PROSITE" id="PS00041">
    <property type="entry name" value="HTH_ARAC_FAMILY_1"/>
    <property type="match status" value="1"/>
</dbReference>
<dbReference type="Proteomes" id="UP001597375">
    <property type="component" value="Unassembled WGS sequence"/>
</dbReference>
<dbReference type="InterPro" id="IPR009057">
    <property type="entry name" value="Homeodomain-like_sf"/>
</dbReference>
<feature type="domain" description="HTH araC/xylS-type" evidence="4">
    <location>
        <begin position="179"/>
        <end position="277"/>
    </location>
</feature>
<keyword evidence="3" id="KW-0804">Transcription</keyword>
<dbReference type="InterPro" id="IPR018062">
    <property type="entry name" value="HTH_AraC-typ_CS"/>
</dbReference>
<keyword evidence="2" id="KW-0238">DNA-binding</keyword>
<evidence type="ECO:0000259" key="4">
    <source>
        <dbReference type="PROSITE" id="PS01124"/>
    </source>
</evidence>
<dbReference type="InterPro" id="IPR020449">
    <property type="entry name" value="Tscrpt_reg_AraC-type_HTH"/>
</dbReference>
<dbReference type="RefSeq" id="WP_386820549.1">
    <property type="nucleotide sequence ID" value="NZ_JBHUIT010000024.1"/>
</dbReference>
<proteinExistence type="predicted"/>
<dbReference type="PANTHER" id="PTHR43280">
    <property type="entry name" value="ARAC-FAMILY TRANSCRIPTIONAL REGULATOR"/>
    <property type="match status" value="1"/>
</dbReference>
<keyword evidence="6" id="KW-1185">Reference proteome</keyword>
<dbReference type="PROSITE" id="PS01124">
    <property type="entry name" value="HTH_ARAC_FAMILY_2"/>
    <property type="match status" value="1"/>
</dbReference>
<dbReference type="InterPro" id="IPR018060">
    <property type="entry name" value="HTH_AraC"/>
</dbReference>
<dbReference type="PRINTS" id="PR00032">
    <property type="entry name" value="HTHARAC"/>
</dbReference>
<name>A0ABW5D864_9BACT</name>
<dbReference type="Gene3D" id="1.10.10.60">
    <property type="entry name" value="Homeodomain-like"/>
    <property type="match status" value="2"/>
</dbReference>
<accession>A0ABW5D864</accession>
<dbReference type="InterPro" id="IPR014710">
    <property type="entry name" value="RmlC-like_jellyroll"/>
</dbReference>
<dbReference type="EMBL" id="JBHUIT010000024">
    <property type="protein sequence ID" value="MFD2257263.1"/>
    <property type="molecule type" value="Genomic_DNA"/>
</dbReference>
<dbReference type="Pfam" id="PF12833">
    <property type="entry name" value="HTH_18"/>
    <property type="match status" value="1"/>
</dbReference>
<dbReference type="Pfam" id="PF02311">
    <property type="entry name" value="AraC_binding"/>
    <property type="match status" value="1"/>
</dbReference>
<comment type="caution">
    <text evidence="5">The sequence shown here is derived from an EMBL/GenBank/DDBJ whole genome shotgun (WGS) entry which is preliminary data.</text>
</comment>
<protein>
    <submittedName>
        <fullName evidence="5">Helix-turn-helix domain-containing protein</fullName>
    </submittedName>
</protein>
<evidence type="ECO:0000313" key="5">
    <source>
        <dbReference type="EMBL" id="MFD2257263.1"/>
    </source>
</evidence>
<dbReference type="SUPFAM" id="SSF51182">
    <property type="entry name" value="RmlC-like cupins"/>
    <property type="match status" value="1"/>
</dbReference>
<dbReference type="Gene3D" id="2.60.120.10">
    <property type="entry name" value="Jelly Rolls"/>
    <property type="match status" value="1"/>
</dbReference>
<dbReference type="InterPro" id="IPR003313">
    <property type="entry name" value="AraC-bd"/>
</dbReference>
<evidence type="ECO:0000256" key="2">
    <source>
        <dbReference type="ARBA" id="ARBA00023125"/>
    </source>
</evidence>
<reference evidence="6" key="1">
    <citation type="journal article" date="2019" name="Int. J. Syst. Evol. Microbiol.">
        <title>The Global Catalogue of Microorganisms (GCM) 10K type strain sequencing project: providing services to taxonomists for standard genome sequencing and annotation.</title>
        <authorList>
            <consortium name="The Broad Institute Genomics Platform"/>
            <consortium name="The Broad Institute Genome Sequencing Center for Infectious Disease"/>
            <person name="Wu L."/>
            <person name="Ma J."/>
        </authorList>
    </citation>
    <scope>NUCLEOTIDE SEQUENCE [LARGE SCALE GENOMIC DNA]</scope>
    <source>
        <strain evidence="6">CGMCC 4.7106</strain>
    </source>
</reference>
<organism evidence="5 6">
    <name type="scientific">Luteolibacter algae</name>
    <dbReference type="NCBI Taxonomy" id="454151"/>
    <lineage>
        <taxon>Bacteria</taxon>
        <taxon>Pseudomonadati</taxon>
        <taxon>Verrucomicrobiota</taxon>
        <taxon>Verrucomicrobiia</taxon>
        <taxon>Verrucomicrobiales</taxon>
        <taxon>Verrucomicrobiaceae</taxon>
        <taxon>Luteolibacter</taxon>
    </lineage>
</organism>
<evidence type="ECO:0000256" key="3">
    <source>
        <dbReference type="ARBA" id="ARBA00023163"/>
    </source>
</evidence>
<dbReference type="PANTHER" id="PTHR43280:SF2">
    <property type="entry name" value="HTH-TYPE TRANSCRIPTIONAL REGULATOR EXSA"/>
    <property type="match status" value="1"/>
</dbReference>
<dbReference type="SUPFAM" id="SSF46689">
    <property type="entry name" value="Homeodomain-like"/>
    <property type="match status" value="2"/>
</dbReference>
<dbReference type="InterPro" id="IPR011051">
    <property type="entry name" value="RmlC_Cupin_sf"/>
</dbReference>
<keyword evidence="1" id="KW-0805">Transcription regulation</keyword>
<gene>
    <name evidence="5" type="ORF">ACFSSA_11310</name>
</gene>
<evidence type="ECO:0000256" key="1">
    <source>
        <dbReference type="ARBA" id="ARBA00023015"/>
    </source>
</evidence>
<evidence type="ECO:0000313" key="6">
    <source>
        <dbReference type="Proteomes" id="UP001597375"/>
    </source>
</evidence>
<dbReference type="SMART" id="SM00342">
    <property type="entry name" value="HTH_ARAC"/>
    <property type="match status" value="1"/>
</dbReference>
<sequence length="280" mass="32216">MQSDLHRHEFFEMIYVARGLIHNELSTERMDLRAGDLLIIKPYVRHLLRTDSERPSVQAYCCSFLPRIVDSSINGLEDLRESQSPNRYFFKPFLSLADDNVSAVKIRIPGKYRKNLQRLFQNVQDAPGEKSGAVFARRRCHFLDLLATLSDIHIDMKGETGTDPKVLKIATSRYHQGLRKALNYIHSNFSEPLTLQDMAEMSGVSVSYFSMLMKHSTGMSFVNYLTGLRMDQACSLLRGSTENIMDICYGVGFNDYSHFSRKFKEITGYTPREFRQQKDA</sequence>